<dbReference type="InterPro" id="IPR027417">
    <property type="entry name" value="P-loop_NTPase"/>
</dbReference>
<dbReference type="GO" id="GO:0070478">
    <property type="term" value="P:nuclear-transcribed mRNA catabolic process, 3'-5' exonucleolytic nonsense-mediated decay"/>
    <property type="evidence" value="ECO:0007669"/>
    <property type="project" value="TreeGrafter"/>
</dbReference>
<dbReference type="InterPro" id="IPR011545">
    <property type="entry name" value="DEAD/DEAH_box_helicase_dom"/>
</dbReference>
<dbReference type="SMART" id="SM00490">
    <property type="entry name" value="HELICc"/>
    <property type="match status" value="1"/>
</dbReference>
<dbReference type="SMART" id="SM01142">
    <property type="entry name" value="DSHCT"/>
    <property type="match status" value="1"/>
</dbReference>
<dbReference type="PANTHER" id="PTHR12131">
    <property type="entry name" value="ATP-DEPENDENT RNA AND DNA HELICASE"/>
    <property type="match status" value="1"/>
</dbReference>
<dbReference type="PROSITE" id="PS51192">
    <property type="entry name" value="HELICASE_ATP_BIND_1"/>
    <property type="match status" value="1"/>
</dbReference>
<dbReference type="InterPro" id="IPR012961">
    <property type="entry name" value="Ski2/MTR4_C"/>
</dbReference>
<name>A0A5B8XZK4_9DELT</name>
<keyword evidence="2" id="KW-0378">Hydrolase</keyword>
<gene>
    <name evidence="8" type="ORF">FRD01_20140</name>
</gene>
<dbReference type="InterPro" id="IPR014001">
    <property type="entry name" value="Helicase_ATP-bd"/>
</dbReference>
<evidence type="ECO:0000256" key="5">
    <source>
        <dbReference type="SAM" id="MobiDB-lite"/>
    </source>
</evidence>
<dbReference type="RefSeq" id="WP_146962736.1">
    <property type="nucleotide sequence ID" value="NZ_CP042467.1"/>
</dbReference>
<sequence>MEFHGLKLDGFQADAVRHIQDGKSVLVAAPTGTGKTLIADYLIEQVLNDGGEVIYTAPIKALSNQKYREYSRQYGEEKVGLVTGDIVINRDAPVRIMTTEILRNILLQEHEDLNTSAEEAQELRDTAPASYMRLPETSRLRAVIVDEIHFVDDPDRGTVWEEMLIYLPRTVRILGLSATLSNLEQFASWLSHIRGTQVEVVRENQRAVPLEFHMVNQETGLVSPKDFEKSWRRWRKEKKENRSDRDSQSKGRGRRDKGRGGRRNDFAERTRHVDVFRLLPANQYPALYFIYSRKMTEQLAFELSRTPVGRTLARSAKTQEISKRIAPFESEYPEVFTTHLKGLLEKGIAFHHAGLHVALKALVEELYEAKLIQVLYCTSTFALGINMPARTVIFDSLEKFDGVEMVPLSVREFMQMAGRAGRRGIDTEGDVVMRMDFSEFSEASTFFKTLLGGRSEPVSSSFNLSFNSVVNLLERYSDDEIRVILGRSFKAYQYTEDVEFLEEDLRELRAAKPSSDKQLREYNLEEAVLERAIAEAGRPHLWENFLKKVEFLRTFGYLNPDGSLRSAAKVLKKIQFQEILVTELLLEGIFEDKSPEMIFGIMCGLVQTLPRTARVRPPDSEEWWSTFSAVEAVFNSDIVQAAYGLVQGEPVCTPAIMPLGEAWANGSTLPEILEMVSNPTDLSGDLVGSFRRGKDLVGQLRNLYDDDPDRRKELTKLIRAVTRDEVEVID</sequence>
<evidence type="ECO:0000256" key="4">
    <source>
        <dbReference type="ARBA" id="ARBA00022840"/>
    </source>
</evidence>
<dbReference type="OrthoDB" id="9807155at2"/>
<evidence type="ECO:0000259" key="7">
    <source>
        <dbReference type="PROSITE" id="PS51194"/>
    </source>
</evidence>
<dbReference type="KEGG" id="bbae:FRD01_20140"/>
<feature type="region of interest" description="Disordered" evidence="5">
    <location>
        <begin position="238"/>
        <end position="264"/>
    </location>
</feature>
<evidence type="ECO:0000259" key="6">
    <source>
        <dbReference type="PROSITE" id="PS51192"/>
    </source>
</evidence>
<feature type="compositionally biased region" description="Basic and acidic residues" evidence="5">
    <location>
        <begin position="238"/>
        <end position="249"/>
    </location>
</feature>
<dbReference type="CDD" id="cd18795">
    <property type="entry name" value="SF2_C_Ski2"/>
    <property type="match status" value="1"/>
</dbReference>
<dbReference type="EMBL" id="CP042467">
    <property type="protein sequence ID" value="QED29503.1"/>
    <property type="molecule type" value="Genomic_DNA"/>
</dbReference>
<dbReference type="Gene3D" id="1.10.3380.30">
    <property type="match status" value="1"/>
</dbReference>
<keyword evidence="9" id="KW-1185">Reference proteome</keyword>
<keyword evidence="3 8" id="KW-0347">Helicase</keyword>
<reference evidence="8 9" key="1">
    <citation type="submission" date="2019-08" db="EMBL/GenBank/DDBJ databases">
        <authorList>
            <person name="Liang Q."/>
        </authorList>
    </citation>
    <scope>NUCLEOTIDE SEQUENCE [LARGE SCALE GENOMIC DNA]</scope>
    <source>
        <strain evidence="8 9">V1718</strain>
    </source>
</reference>
<evidence type="ECO:0000256" key="3">
    <source>
        <dbReference type="ARBA" id="ARBA00022806"/>
    </source>
</evidence>
<dbReference type="GO" id="GO:0005524">
    <property type="term" value="F:ATP binding"/>
    <property type="evidence" value="ECO:0007669"/>
    <property type="project" value="UniProtKB-KW"/>
</dbReference>
<dbReference type="Gene3D" id="3.40.50.300">
    <property type="entry name" value="P-loop containing nucleotide triphosphate hydrolases"/>
    <property type="match status" value="2"/>
</dbReference>
<dbReference type="Pfam" id="PF08148">
    <property type="entry name" value="DSHCT"/>
    <property type="match status" value="1"/>
</dbReference>
<feature type="domain" description="Helicase ATP-binding" evidence="6">
    <location>
        <begin position="16"/>
        <end position="198"/>
    </location>
</feature>
<dbReference type="SUPFAM" id="SSF52540">
    <property type="entry name" value="P-loop containing nucleoside triphosphate hydrolases"/>
    <property type="match status" value="1"/>
</dbReference>
<dbReference type="InterPro" id="IPR003593">
    <property type="entry name" value="AAA+_ATPase"/>
</dbReference>
<keyword evidence="4" id="KW-0067">ATP-binding</keyword>
<dbReference type="InterPro" id="IPR050699">
    <property type="entry name" value="RNA-DNA_Helicase"/>
</dbReference>
<dbReference type="AlphaFoldDB" id="A0A5B8XZK4"/>
<dbReference type="GO" id="GO:0003676">
    <property type="term" value="F:nucleic acid binding"/>
    <property type="evidence" value="ECO:0007669"/>
    <property type="project" value="InterPro"/>
</dbReference>
<keyword evidence="1" id="KW-0547">Nucleotide-binding</keyword>
<protein>
    <submittedName>
        <fullName evidence="8">DEAD/DEAH box helicase</fullName>
    </submittedName>
</protein>
<evidence type="ECO:0000313" key="9">
    <source>
        <dbReference type="Proteomes" id="UP000321595"/>
    </source>
</evidence>
<dbReference type="SMART" id="SM00487">
    <property type="entry name" value="DEXDc"/>
    <property type="match status" value="1"/>
</dbReference>
<feature type="domain" description="Helicase C-terminal" evidence="7">
    <location>
        <begin position="274"/>
        <end position="470"/>
    </location>
</feature>
<dbReference type="GO" id="GO:0016787">
    <property type="term" value="F:hydrolase activity"/>
    <property type="evidence" value="ECO:0007669"/>
    <property type="project" value="UniProtKB-KW"/>
</dbReference>
<evidence type="ECO:0000313" key="8">
    <source>
        <dbReference type="EMBL" id="QED29503.1"/>
    </source>
</evidence>
<dbReference type="PANTHER" id="PTHR12131:SF1">
    <property type="entry name" value="ATP-DEPENDENT RNA HELICASE SUPV3L1, MITOCHONDRIAL-RELATED"/>
    <property type="match status" value="1"/>
</dbReference>
<dbReference type="Pfam" id="PF00271">
    <property type="entry name" value="Helicase_C"/>
    <property type="match status" value="1"/>
</dbReference>
<dbReference type="GO" id="GO:0055087">
    <property type="term" value="C:Ski complex"/>
    <property type="evidence" value="ECO:0007669"/>
    <property type="project" value="TreeGrafter"/>
</dbReference>
<proteinExistence type="predicted"/>
<organism evidence="8 9">
    <name type="scientific">Microvenator marinus</name>
    <dbReference type="NCBI Taxonomy" id="2600177"/>
    <lineage>
        <taxon>Bacteria</taxon>
        <taxon>Deltaproteobacteria</taxon>
        <taxon>Bradymonadales</taxon>
        <taxon>Microvenatoraceae</taxon>
        <taxon>Microvenator</taxon>
    </lineage>
</organism>
<accession>A0A5B8XZK4</accession>
<evidence type="ECO:0000256" key="2">
    <source>
        <dbReference type="ARBA" id="ARBA00022801"/>
    </source>
</evidence>
<dbReference type="Pfam" id="PF00270">
    <property type="entry name" value="DEAD"/>
    <property type="match status" value="1"/>
</dbReference>
<dbReference type="Proteomes" id="UP000321595">
    <property type="component" value="Chromosome"/>
</dbReference>
<dbReference type="PROSITE" id="PS51194">
    <property type="entry name" value="HELICASE_CTER"/>
    <property type="match status" value="1"/>
</dbReference>
<dbReference type="SMART" id="SM00382">
    <property type="entry name" value="AAA"/>
    <property type="match status" value="1"/>
</dbReference>
<dbReference type="InterPro" id="IPR001650">
    <property type="entry name" value="Helicase_C-like"/>
</dbReference>
<dbReference type="GO" id="GO:0004386">
    <property type="term" value="F:helicase activity"/>
    <property type="evidence" value="ECO:0007669"/>
    <property type="project" value="UniProtKB-KW"/>
</dbReference>
<evidence type="ECO:0000256" key="1">
    <source>
        <dbReference type="ARBA" id="ARBA00022741"/>
    </source>
</evidence>